<proteinExistence type="predicted"/>
<dbReference type="PANTHER" id="PTHR21180:SF32">
    <property type="entry name" value="ENDONUCLEASE_EXONUCLEASE_PHOSPHATASE FAMILY DOMAIN-CONTAINING PROTEIN 1"/>
    <property type="match status" value="1"/>
</dbReference>
<dbReference type="Proteomes" id="UP000255283">
    <property type="component" value="Unassembled WGS sequence"/>
</dbReference>
<gene>
    <name evidence="1" type="ORF">NCTC13063_01277</name>
</gene>
<accession>A0AAQ1UIP9</accession>
<dbReference type="PANTHER" id="PTHR21180">
    <property type="entry name" value="ENDONUCLEASE/EXONUCLEASE/PHOSPHATASE FAMILY DOMAIN-CONTAINING PROTEIN 1"/>
    <property type="match status" value="1"/>
</dbReference>
<organism evidence="1 2">
    <name type="scientific">Segatella buccae</name>
    <dbReference type="NCBI Taxonomy" id="28126"/>
    <lineage>
        <taxon>Bacteria</taxon>
        <taxon>Pseudomonadati</taxon>
        <taxon>Bacteroidota</taxon>
        <taxon>Bacteroidia</taxon>
        <taxon>Bacteroidales</taxon>
        <taxon>Prevotellaceae</taxon>
        <taxon>Segatella</taxon>
    </lineage>
</organism>
<reference evidence="1 2" key="1">
    <citation type="submission" date="2018-06" db="EMBL/GenBank/DDBJ databases">
        <authorList>
            <consortium name="Pathogen Informatics"/>
            <person name="Doyle S."/>
        </authorList>
    </citation>
    <scope>NUCLEOTIDE SEQUENCE [LARGE SCALE GENOMIC DNA]</scope>
    <source>
        <strain evidence="1 2">NCTC13063</strain>
    </source>
</reference>
<dbReference type="Gene3D" id="1.10.150.280">
    <property type="entry name" value="AF1531-like domain"/>
    <property type="match status" value="2"/>
</dbReference>
<protein>
    <submittedName>
        <fullName evidence="1">ComEA protein</fullName>
    </submittedName>
</protein>
<dbReference type="Pfam" id="PF12836">
    <property type="entry name" value="HHH_3"/>
    <property type="match status" value="2"/>
</dbReference>
<comment type="caution">
    <text evidence="1">The sequence shown here is derived from an EMBL/GenBank/DDBJ whole genome shotgun (WGS) entry which is preliminary data.</text>
</comment>
<dbReference type="EMBL" id="UGTJ01000001">
    <property type="protein sequence ID" value="SUB80000.1"/>
    <property type="molecule type" value="Genomic_DNA"/>
</dbReference>
<dbReference type="RefSeq" id="WP_115153600.1">
    <property type="nucleotide sequence ID" value="NZ_CAURJP010000074.1"/>
</dbReference>
<dbReference type="GO" id="GO:0015627">
    <property type="term" value="C:type II protein secretion system complex"/>
    <property type="evidence" value="ECO:0007669"/>
    <property type="project" value="TreeGrafter"/>
</dbReference>
<dbReference type="SUPFAM" id="SSF47781">
    <property type="entry name" value="RuvA domain 2-like"/>
    <property type="match status" value="3"/>
</dbReference>
<sequence>MKLFHHLTYMQRNDRVVTLLLLLVAVAALLIVTFVGRVFDSTPPPTGSYAESGVPEPTACDARRGGYAVGDGHRPAVRLQPFDPNTADSTLLLGLGLEPWQVRNIYKYRARGGIYRQPADFARLYGLTQKQYRQLEPYIRISPDYRPASELPLSREVVSPATRDTLRHSVKLRQGEHIALNLSDTTLLQRVPGIGSAYARAVVNYRNRLGGFHDVSQLLEISGFPESALPYFQVSDEGVKKLKVNKLTLSQLRQHPYINFYMARAICDFRRLNGPLTSLSQLRNNRDFPPEVIRRLEPYIEY</sequence>
<evidence type="ECO:0000313" key="2">
    <source>
        <dbReference type="Proteomes" id="UP000255283"/>
    </source>
</evidence>
<name>A0AAQ1UIP9_9BACT</name>
<dbReference type="AlphaFoldDB" id="A0AAQ1UIP9"/>
<dbReference type="InterPro" id="IPR051675">
    <property type="entry name" value="Endo/Exo/Phosphatase_dom_1"/>
</dbReference>
<dbReference type="InterPro" id="IPR010994">
    <property type="entry name" value="RuvA_2-like"/>
</dbReference>
<dbReference type="GO" id="GO:0015628">
    <property type="term" value="P:protein secretion by the type II secretion system"/>
    <property type="evidence" value="ECO:0007669"/>
    <property type="project" value="TreeGrafter"/>
</dbReference>
<evidence type="ECO:0000313" key="1">
    <source>
        <dbReference type="EMBL" id="SUB80000.1"/>
    </source>
</evidence>